<evidence type="ECO:0000256" key="1">
    <source>
        <dbReference type="SAM" id="Phobius"/>
    </source>
</evidence>
<feature type="transmembrane region" description="Helical" evidence="1">
    <location>
        <begin position="64"/>
        <end position="84"/>
    </location>
</feature>
<gene>
    <name evidence="3" type="ORF">EDC58_1187</name>
</gene>
<feature type="transmembrane region" description="Helical" evidence="1">
    <location>
        <begin position="16"/>
        <end position="35"/>
    </location>
</feature>
<proteinExistence type="predicted"/>
<evidence type="ECO:0000313" key="4">
    <source>
        <dbReference type="Proteomes" id="UP000272781"/>
    </source>
</evidence>
<dbReference type="InterPro" id="IPR003148">
    <property type="entry name" value="RCK_N"/>
</dbReference>
<dbReference type="Pfam" id="PF02254">
    <property type="entry name" value="TrkA_N"/>
    <property type="match status" value="1"/>
</dbReference>
<sequence length="606" mass="72170">MKKLFLLFNKLYRKKVLFSIILLSIALIFGIYGNYKIYGDFFKSITTTLSYFGLNSPDKVNWEVLVSFILIVIVIFLGTIVLVLRNKMDVFLMKNSLKDKNIVLFGFGEINKNFLENFKDSNREENIIVVDKEDKNFDEFWEKGYVFLKKEINEELLNLFDFENTIDIIVALGNDRINIDTALKLLDKLKDIKTETKLIVHIDDSDIGEIFFEKMEEIKQIENKNVLVNIKVFSLKTEIVDDLFDKYVFKLVPYEYARLNGDKSELKIAILGNSDLNLEIIKRIFINFVFPNNLKIKLFLIDENEKEFLEKVKYETNFSNQKYPHIILQSKKLTYDLLKDKRFWLQDDLIDVIIAFDDEDKNLKIAIDLFEKVFVHQEKKNLKYPNLFFAMFDELSFSDYIDKNKNHFKNFFTFGNLKEILSVENLLDDEKFEIAMKIHSSWDKEKDIKKAWYSTSLSNRLSSIAQYEHIPLKLLSLGFGISKDDENDEVEKYENIIQKIKRENIGFEEFLQSGDYFALCNTEHRRWMAYHFINNWEYDDFEGKDKQEKEYKKSLKLHHCLTDFKNFKYDSVKKTFSYDFNAYEYIPEYLKGKYKVVKVSKENESE</sequence>
<protein>
    <submittedName>
        <fullName evidence="3">TrkA family protein</fullName>
    </submittedName>
</protein>
<accession>A0AAJ4RD36</accession>
<name>A0AAJ4RD36_9BACT</name>
<dbReference type="RefSeq" id="WP_123352581.1">
    <property type="nucleotide sequence ID" value="NZ_RJVK01000002.1"/>
</dbReference>
<dbReference type="AlphaFoldDB" id="A0AAJ4RD36"/>
<comment type="caution">
    <text evidence="3">The sequence shown here is derived from an EMBL/GenBank/DDBJ whole genome shotgun (WGS) entry which is preliminary data.</text>
</comment>
<dbReference type="Gene3D" id="3.40.50.720">
    <property type="entry name" value="NAD(P)-binding Rossmann-like Domain"/>
    <property type="match status" value="1"/>
</dbReference>
<reference evidence="3 4" key="1">
    <citation type="submission" date="2018-11" db="EMBL/GenBank/DDBJ databases">
        <title>Genomic Encyclopedia of Type Strains, Phase IV (KMG-IV): sequencing the most valuable type-strain genomes for metagenomic binning, comparative biology and taxonomic classification.</title>
        <authorList>
            <person name="Goeker M."/>
        </authorList>
    </citation>
    <scope>NUCLEOTIDE SEQUENCE [LARGE SCALE GENOMIC DNA]</scope>
    <source>
        <strain evidence="3 4">DSM 27783</strain>
    </source>
</reference>
<evidence type="ECO:0000259" key="2">
    <source>
        <dbReference type="Pfam" id="PF02254"/>
    </source>
</evidence>
<keyword evidence="1" id="KW-0812">Transmembrane</keyword>
<feature type="domain" description="RCK N-terminal" evidence="2">
    <location>
        <begin position="102"/>
        <end position="211"/>
    </location>
</feature>
<evidence type="ECO:0000313" key="3">
    <source>
        <dbReference type="EMBL" id="ROR40199.1"/>
    </source>
</evidence>
<dbReference type="GO" id="GO:0006813">
    <property type="term" value="P:potassium ion transport"/>
    <property type="evidence" value="ECO:0007669"/>
    <property type="project" value="InterPro"/>
</dbReference>
<keyword evidence="1" id="KW-1133">Transmembrane helix</keyword>
<dbReference type="Proteomes" id="UP000272781">
    <property type="component" value="Unassembled WGS sequence"/>
</dbReference>
<organism evidence="3 4">
    <name type="scientific">Caminibacter pacificus</name>
    <dbReference type="NCBI Taxonomy" id="1424653"/>
    <lineage>
        <taxon>Bacteria</taxon>
        <taxon>Pseudomonadati</taxon>
        <taxon>Campylobacterota</taxon>
        <taxon>Epsilonproteobacteria</taxon>
        <taxon>Nautiliales</taxon>
        <taxon>Nautiliaceae</taxon>
        <taxon>Caminibacter</taxon>
    </lineage>
</organism>
<keyword evidence="1" id="KW-0472">Membrane</keyword>
<dbReference type="EMBL" id="RJVK01000002">
    <property type="protein sequence ID" value="ROR40199.1"/>
    <property type="molecule type" value="Genomic_DNA"/>
</dbReference>